<feature type="domain" description="Histidine kinase" evidence="9">
    <location>
        <begin position="320"/>
        <end position="538"/>
    </location>
</feature>
<keyword evidence="5" id="KW-0808">Transferase</keyword>
<feature type="domain" description="Response regulatory" evidence="10">
    <location>
        <begin position="582"/>
        <end position="697"/>
    </location>
</feature>
<dbReference type="InterPro" id="IPR005467">
    <property type="entry name" value="His_kinase_dom"/>
</dbReference>
<dbReference type="InterPro" id="IPR035965">
    <property type="entry name" value="PAS-like_dom_sf"/>
</dbReference>
<dbReference type="InterPro" id="IPR000014">
    <property type="entry name" value="PAS"/>
</dbReference>
<dbReference type="CDD" id="cd00130">
    <property type="entry name" value="PAS"/>
    <property type="match status" value="1"/>
</dbReference>
<sequence length="1228" mass="130657">MAALDWAATPLGAVPGWDPQLRSVVRTMVSSRQQMVLFWGEERIALYNDAYAPTIGDKHPRALGRPARENWGELWEVLEPLLDRVLRTGRSFWAKDHPFPIERHGFLEQTYFDVSYDPVFVDGAGPADVVVGGVLCLVTETTGRVLGERRMRTLGKLGGALAGLDDLDRVARVAAATLGDNPDDVPHAVVYLTAGGGPLRPAGAAGVRAEPRPVDLAGTDAEAEVLRTVVTDGEAAWLPSRAGDPRALALPLTSTAGVLGVLVTGVNPMLDLSGGYREFLDLVAAAVSGALANAAAHGAERRRAEALAELDRAKTELFTNISHELRTPLTLIAGPAEDALADVDEPLPAAQRERVELVRRNAARLGRMVDNILDFTRIESGALRPERSGTDLAGFTAAIADVFRPAVERAGLRLVVDAPALPAEVSVDRDMWQRIVLNLLSNALKFTLQGTVAVRVADDGDRARLSVEDTGLGIPAADLPKLFDRFHRVREPAARSREGTGIGLALVAELVGLHGGEISVRSEPGVGSTFTVLLPYGDAPTAPGPGAREAVAEAYLDEALGWSEDPAAPLPRTDPRSTRGAQVLVVEDNADLRGFLGRLLGRHWDARVAASGDEALAEVRRSAPDLVLSDVLMPGLDGFELLAELRGNPATKHIPVILLSARAGEEAAIEGLAAGADDYLVKPFSAQELVARVRSNLELARLRTRQAAWRAALVESLDDGFFTMDARGTILEMNSACGQILGFDEGGLPYRRPYPWWPATEAEPREAARLEQELDRALSGAGGRFLVPARRASGRRVWLAVSINEVAQPEQPEGVATEPLFVGTVRDVTADRVAAERDAAQATFAAALADATDVREVLTAGVRGLGAAWSTRPAVVVGWQVDPEDPDQLERPVVLADPDGRAWEALPGPARSAMSAARATRAPQVVPAPGGGRSAGVAHRLDSAGADTAVWLELDPPQRVSDVDRYLFVSLCAQLGLALTRARSFEEQRLVAMTLQRSILGPTELPEGFAVRYEPALEPLEVGGDWYDVVRLGEHRVGVVVGDCVGRGLRAASVMGQLRSACRALMQQENAPAKVLTALDDFAEQLPGAVCTTVFCAIVDHEAGQLVYSSAGHLPGVVVGADGDHALLDAASSVPLGVLLPAPRPQAVLDLAEGCTVMLYTDGLVERRGELVDVGMARAVRALVAAPRTGPLDAVLDRVITELVPTGGHDDDVAALLYRHRVRRGGQP</sequence>
<dbReference type="CDD" id="cd00082">
    <property type="entry name" value="HisKA"/>
    <property type="match status" value="1"/>
</dbReference>
<dbReference type="GO" id="GO:0005886">
    <property type="term" value="C:plasma membrane"/>
    <property type="evidence" value="ECO:0007669"/>
    <property type="project" value="UniProtKB-SubCell"/>
</dbReference>
<dbReference type="SMART" id="SM00388">
    <property type="entry name" value="HisKA"/>
    <property type="match status" value="1"/>
</dbReference>
<dbReference type="Gene3D" id="1.10.287.130">
    <property type="match status" value="1"/>
</dbReference>
<dbReference type="FunFam" id="3.30.565.10:FF:000006">
    <property type="entry name" value="Sensor histidine kinase WalK"/>
    <property type="match status" value="1"/>
</dbReference>
<dbReference type="Gene3D" id="3.60.40.10">
    <property type="entry name" value="PPM-type phosphatase domain"/>
    <property type="match status" value="1"/>
</dbReference>
<dbReference type="Pfam" id="PF13188">
    <property type="entry name" value="PAS_8"/>
    <property type="match status" value="1"/>
</dbReference>
<evidence type="ECO:0000256" key="4">
    <source>
        <dbReference type="ARBA" id="ARBA00022553"/>
    </source>
</evidence>
<evidence type="ECO:0000256" key="3">
    <source>
        <dbReference type="ARBA" id="ARBA00012438"/>
    </source>
</evidence>
<evidence type="ECO:0000256" key="5">
    <source>
        <dbReference type="ARBA" id="ARBA00022679"/>
    </source>
</evidence>
<dbReference type="PROSITE" id="PS50110">
    <property type="entry name" value="RESPONSE_REGULATORY"/>
    <property type="match status" value="1"/>
</dbReference>
<dbReference type="NCBIfam" id="TIGR00229">
    <property type="entry name" value="sensory_box"/>
    <property type="match status" value="1"/>
</dbReference>
<evidence type="ECO:0000313" key="12">
    <source>
        <dbReference type="EMBL" id="OLR94730.1"/>
    </source>
</evidence>
<dbReference type="CDD" id="cd17574">
    <property type="entry name" value="REC_OmpR"/>
    <property type="match status" value="1"/>
</dbReference>
<dbReference type="InterPro" id="IPR029016">
    <property type="entry name" value="GAF-like_dom_sf"/>
</dbReference>
<dbReference type="PROSITE" id="PS50109">
    <property type="entry name" value="HIS_KIN"/>
    <property type="match status" value="1"/>
</dbReference>
<proteinExistence type="predicted"/>
<evidence type="ECO:0000256" key="6">
    <source>
        <dbReference type="ARBA" id="ARBA00022777"/>
    </source>
</evidence>
<dbReference type="PROSITE" id="PS50112">
    <property type="entry name" value="PAS"/>
    <property type="match status" value="1"/>
</dbReference>
<evidence type="ECO:0000259" key="11">
    <source>
        <dbReference type="PROSITE" id="PS50112"/>
    </source>
</evidence>
<dbReference type="STRING" id="1193682.BJP25_11120"/>
<name>A0A1Q9LRT9_9PSEU</name>
<dbReference type="InterPro" id="IPR001932">
    <property type="entry name" value="PPM-type_phosphatase-like_dom"/>
</dbReference>
<protein>
    <recommendedName>
        <fullName evidence="3">histidine kinase</fullName>
        <ecNumber evidence="3">2.7.13.3</ecNumber>
    </recommendedName>
</protein>
<dbReference type="SMART" id="SM00448">
    <property type="entry name" value="REC"/>
    <property type="match status" value="1"/>
</dbReference>
<dbReference type="Pfam" id="PF07228">
    <property type="entry name" value="SpoIIE"/>
    <property type="match status" value="1"/>
</dbReference>
<dbReference type="SUPFAM" id="SSF55874">
    <property type="entry name" value="ATPase domain of HSP90 chaperone/DNA topoisomerase II/histidine kinase"/>
    <property type="match status" value="1"/>
</dbReference>
<feature type="modified residue" description="4-aspartylphosphate" evidence="8">
    <location>
        <position position="630"/>
    </location>
</feature>
<dbReference type="InterPro" id="IPR011006">
    <property type="entry name" value="CheY-like_superfamily"/>
</dbReference>
<evidence type="ECO:0000256" key="1">
    <source>
        <dbReference type="ARBA" id="ARBA00000085"/>
    </source>
</evidence>
<dbReference type="SUPFAM" id="SSF55785">
    <property type="entry name" value="PYP-like sensor domain (PAS domain)"/>
    <property type="match status" value="1"/>
</dbReference>
<keyword evidence="13" id="KW-1185">Reference proteome</keyword>
<dbReference type="SUPFAM" id="SSF55781">
    <property type="entry name" value="GAF domain-like"/>
    <property type="match status" value="1"/>
</dbReference>
<dbReference type="InterPro" id="IPR004358">
    <property type="entry name" value="Sig_transdc_His_kin-like_C"/>
</dbReference>
<gene>
    <name evidence="12" type="ORF">BJP25_11120</name>
</gene>
<dbReference type="Pfam" id="PF00072">
    <property type="entry name" value="Response_reg"/>
    <property type="match status" value="1"/>
</dbReference>
<dbReference type="SUPFAM" id="SSF52172">
    <property type="entry name" value="CheY-like"/>
    <property type="match status" value="1"/>
</dbReference>
<dbReference type="Proteomes" id="UP000186040">
    <property type="component" value="Unassembled WGS sequence"/>
</dbReference>
<dbReference type="SMART" id="SM00387">
    <property type="entry name" value="HATPase_c"/>
    <property type="match status" value="1"/>
</dbReference>
<dbReference type="Gene3D" id="3.30.450.40">
    <property type="match status" value="1"/>
</dbReference>
<dbReference type="PRINTS" id="PR00344">
    <property type="entry name" value="BCTRLSENSOR"/>
</dbReference>
<dbReference type="EC" id="2.7.13.3" evidence="3"/>
<organism evidence="12 13">
    <name type="scientific">Actinokineospora bangkokensis</name>
    <dbReference type="NCBI Taxonomy" id="1193682"/>
    <lineage>
        <taxon>Bacteria</taxon>
        <taxon>Bacillati</taxon>
        <taxon>Actinomycetota</taxon>
        <taxon>Actinomycetes</taxon>
        <taxon>Pseudonocardiales</taxon>
        <taxon>Pseudonocardiaceae</taxon>
        <taxon>Actinokineospora</taxon>
    </lineage>
</organism>
<dbReference type="Gene3D" id="3.40.50.2300">
    <property type="match status" value="1"/>
</dbReference>
<keyword evidence="7" id="KW-0902">Two-component regulatory system</keyword>
<dbReference type="SUPFAM" id="SSF81606">
    <property type="entry name" value="PP2C-like"/>
    <property type="match status" value="1"/>
</dbReference>
<evidence type="ECO:0000259" key="9">
    <source>
        <dbReference type="PROSITE" id="PS50109"/>
    </source>
</evidence>
<dbReference type="InterPro" id="IPR036890">
    <property type="entry name" value="HATPase_C_sf"/>
</dbReference>
<dbReference type="EMBL" id="MKQR01000007">
    <property type="protein sequence ID" value="OLR94730.1"/>
    <property type="molecule type" value="Genomic_DNA"/>
</dbReference>
<evidence type="ECO:0000256" key="2">
    <source>
        <dbReference type="ARBA" id="ARBA00004236"/>
    </source>
</evidence>
<dbReference type="GO" id="GO:0000155">
    <property type="term" value="F:phosphorelay sensor kinase activity"/>
    <property type="evidence" value="ECO:0007669"/>
    <property type="project" value="InterPro"/>
</dbReference>
<dbReference type="Pfam" id="PF02518">
    <property type="entry name" value="HATPase_c"/>
    <property type="match status" value="1"/>
</dbReference>
<dbReference type="InterPro" id="IPR036457">
    <property type="entry name" value="PPM-type-like_dom_sf"/>
</dbReference>
<dbReference type="SMART" id="SM00331">
    <property type="entry name" value="PP2C_SIG"/>
    <property type="match status" value="1"/>
</dbReference>
<keyword evidence="4 8" id="KW-0597">Phosphoprotein</keyword>
<evidence type="ECO:0000259" key="10">
    <source>
        <dbReference type="PROSITE" id="PS50110"/>
    </source>
</evidence>
<feature type="domain" description="PAS" evidence="11">
    <location>
        <begin position="706"/>
        <end position="781"/>
    </location>
</feature>
<dbReference type="InterPro" id="IPR003661">
    <property type="entry name" value="HisK_dim/P_dom"/>
</dbReference>
<dbReference type="Pfam" id="PF00512">
    <property type="entry name" value="HisKA"/>
    <property type="match status" value="1"/>
</dbReference>
<reference evidence="12 13" key="1">
    <citation type="submission" date="2016-10" db="EMBL/GenBank/DDBJ databases">
        <title>The Draft Genome Sequence of Actinokineospora bangkokensis 44EHWT reveals the biosynthetic pathway of antifungal compounds Thailandins with unusual extender unit butylmalonyl-CoA.</title>
        <authorList>
            <person name="Greule A."/>
            <person name="Intra B."/>
            <person name="Flemming S."/>
            <person name="Rommel M.G."/>
            <person name="Panbangred W."/>
            <person name="Bechthold A."/>
        </authorList>
    </citation>
    <scope>NUCLEOTIDE SEQUENCE [LARGE SCALE GENOMIC DNA]</scope>
    <source>
        <strain evidence="12 13">44EHW</strain>
    </source>
</reference>
<dbReference type="SUPFAM" id="SSF47384">
    <property type="entry name" value="Homodimeric domain of signal transducing histidine kinase"/>
    <property type="match status" value="1"/>
</dbReference>
<dbReference type="InterPro" id="IPR003594">
    <property type="entry name" value="HATPase_dom"/>
</dbReference>
<evidence type="ECO:0000313" key="13">
    <source>
        <dbReference type="Proteomes" id="UP000186040"/>
    </source>
</evidence>
<dbReference type="AlphaFoldDB" id="A0A1Q9LRT9"/>
<dbReference type="InterPro" id="IPR001789">
    <property type="entry name" value="Sig_transdc_resp-reg_receiver"/>
</dbReference>
<evidence type="ECO:0000256" key="8">
    <source>
        <dbReference type="PROSITE-ProRule" id="PRU00169"/>
    </source>
</evidence>
<comment type="caution">
    <text evidence="12">The sequence shown here is derived from an EMBL/GenBank/DDBJ whole genome shotgun (WGS) entry which is preliminary data.</text>
</comment>
<evidence type="ECO:0000256" key="7">
    <source>
        <dbReference type="ARBA" id="ARBA00023012"/>
    </source>
</evidence>
<keyword evidence="6" id="KW-0418">Kinase</keyword>
<comment type="catalytic activity">
    <reaction evidence="1">
        <text>ATP + protein L-histidine = ADP + protein N-phospho-L-histidine.</text>
        <dbReference type="EC" id="2.7.13.3"/>
    </reaction>
</comment>
<dbReference type="InterPro" id="IPR036097">
    <property type="entry name" value="HisK_dim/P_sf"/>
</dbReference>
<dbReference type="Gene3D" id="3.30.450.20">
    <property type="entry name" value="PAS domain"/>
    <property type="match status" value="2"/>
</dbReference>
<accession>A0A1Q9LRT9</accession>
<comment type="subcellular location">
    <subcellularLocation>
        <location evidence="2">Cell membrane</location>
    </subcellularLocation>
</comment>
<dbReference type="Gene3D" id="3.30.565.10">
    <property type="entry name" value="Histidine kinase-like ATPase, C-terminal domain"/>
    <property type="match status" value="1"/>
</dbReference>
<dbReference type="CDD" id="cd16922">
    <property type="entry name" value="HATPase_EvgS-ArcB-TorS-like"/>
    <property type="match status" value="1"/>
</dbReference>
<dbReference type="PANTHER" id="PTHR43547:SF2">
    <property type="entry name" value="HYBRID SIGNAL TRANSDUCTION HISTIDINE KINASE C"/>
    <property type="match status" value="1"/>
</dbReference>
<dbReference type="PANTHER" id="PTHR43547">
    <property type="entry name" value="TWO-COMPONENT HISTIDINE KINASE"/>
    <property type="match status" value="1"/>
</dbReference>